<evidence type="ECO:0000256" key="2">
    <source>
        <dbReference type="ARBA" id="ARBA00023015"/>
    </source>
</evidence>
<organism evidence="5 6">
    <name type="scientific">Autumnicola lenta</name>
    <dbReference type="NCBI Taxonomy" id="3075593"/>
    <lineage>
        <taxon>Bacteria</taxon>
        <taxon>Pseudomonadati</taxon>
        <taxon>Bacteroidota</taxon>
        <taxon>Flavobacteriia</taxon>
        <taxon>Flavobacteriales</taxon>
        <taxon>Flavobacteriaceae</taxon>
        <taxon>Autumnicola</taxon>
    </lineage>
</organism>
<keyword evidence="4" id="KW-0804">Transcription</keyword>
<accession>A0ABU3CK91</accession>
<comment type="similarity">
    <text evidence="1">Belongs to the BlaI transcriptional regulatory family.</text>
</comment>
<protein>
    <submittedName>
        <fullName evidence="5">BlaI/MecI/CopY family transcriptional regulator</fullName>
    </submittedName>
</protein>
<evidence type="ECO:0000313" key="5">
    <source>
        <dbReference type="EMBL" id="MDT0646764.1"/>
    </source>
</evidence>
<reference evidence="5 6" key="1">
    <citation type="submission" date="2023-09" db="EMBL/GenBank/DDBJ databases">
        <authorList>
            <person name="Rey-Velasco X."/>
        </authorList>
    </citation>
    <scope>NUCLEOTIDE SEQUENCE [LARGE SCALE GENOMIC DNA]</scope>
    <source>
        <strain evidence="5 6">F260</strain>
    </source>
</reference>
<dbReference type="EMBL" id="JAVRHO010000010">
    <property type="protein sequence ID" value="MDT0646764.1"/>
    <property type="molecule type" value="Genomic_DNA"/>
</dbReference>
<evidence type="ECO:0000313" key="6">
    <source>
        <dbReference type="Proteomes" id="UP001245285"/>
    </source>
</evidence>
<dbReference type="RefSeq" id="WP_311494929.1">
    <property type="nucleotide sequence ID" value="NZ_JAVRHO010000010.1"/>
</dbReference>
<evidence type="ECO:0000256" key="1">
    <source>
        <dbReference type="ARBA" id="ARBA00011046"/>
    </source>
</evidence>
<sequence>MEKLTNKEEEIMRILWTLEKAFVKEIIPEIKDQKLHYNTVSTIVRNLEEKGYVSHNTFGNTHQYFPVLSRESYRKQFMNLATKKFFDNSYKSVVSFFAKEEKISAEELREILEIIEKKEK</sequence>
<dbReference type="Proteomes" id="UP001245285">
    <property type="component" value="Unassembled WGS sequence"/>
</dbReference>
<keyword evidence="6" id="KW-1185">Reference proteome</keyword>
<proteinExistence type="inferred from homology"/>
<dbReference type="PIRSF" id="PIRSF019455">
    <property type="entry name" value="CopR_AtkY"/>
    <property type="match status" value="1"/>
</dbReference>
<name>A0ABU3CK91_9FLAO</name>
<evidence type="ECO:0000256" key="4">
    <source>
        <dbReference type="ARBA" id="ARBA00023163"/>
    </source>
</evidence>
<dbReference type="SUPFAM" id="SSF46785">
    <property type="entry name" value="Winged helix' DNA-binding domain"/>
    <property type="match status" value="1"/>
</dbReference>
<dbReference type="Gene3D" id="1.10.4040.10">
    <property type="entry name" value="Penicillinase repressor domain"/>
    <property type="match status" value="1"/>
</dbReference>
<keyword evidence="3" id="KW-0238">DNA-binding</keyword>
<gene>
    <name evidence="5" type="ORF">RM545_08685</name>
</gene>
<keyword evidence="2" id="KW-0805">Transcription regulation</keyword>
<evidence type="ECO:0000256" key="3">
    <source>
        <dbReference type="ARBA" id="ARBA00023125"/>
    </source>
</evidence>
<dbReference type="InterPro" id="IPR036388">
    <property type="entry name" value="WH-like_DNA-bd_sf"/>
</dbReference>
<dbReference type="InterPro" id="IPR005650">
    <property type="entry name" value="BlaI_family"/>
</dbReference>
<dbReference type="Gene3D" id="1.10.10.10">
    <property type="entry name" value="Winged helix-like DNA-binding domain superfamily/Winged helix DNA-binding domain"/>
    <property type="match status" value="1"/>
</dbReference>
<comment type="caution">
    <text evidence="5">The sequence shown here is derived from an EMBL/GenBank/DDBJ whole genome shotgun (WGS) entry which is preliminary data.</text>
</comment>
<dbReference type="Pfam" id="PF03965">
    <property type="entry name" value="Penicillinase_R"/>
    <property type="match status" value="1"/>
</dbReference>
<dbReference type="InterPro" id="IPR036390">
    <property type="entry name" value="WH_DNA-bd_sf"/>
</dbReference>